<keyword evidence="1" id="KW-0732">Signal</keyword>
<organism evidence="2 3">
    <name type="scientific">Tritrichomonas musculus</name>
    <dbReference type="NCBI Taxonomy" id="1915356"/>
    <lineage>
        <taxon>Eukaryota</taxon>
        <taxon>Metamonada</taxon>
        <taxon>Parabasalia</taxon>
        <taxon>Tritrichomonadida</taxon>
        <taxon>Tritrichomonadidae</taxon>
        <taxon>Tritrichomonas</taxon>
    </lineage>
</organism>
<comment type="caution">
    <text evidence="2">The sequence shown here is derived from an EMBL/GenBank/DDBJ whole genome shotgun (WGS) entry which is preliminary data.</text>
</comment>
<feature type="signal peptide" evidence="1">
    <location>
        <begin position="1"/>
        <end position="19"/>
    </location>
</feature>
<dbReference type="EMBL" id="JAPFFF010000004">
    <property type="protein sequence ID" value="KAK8891483.1"/>
    <property type="molecule type" value="Genomic_DNA"/>
</dbReference>
<proteinExistence type="predicted"/>
<protein>
    <recommendedName>
        <fullName evidence="4">Secreted protein</fullName>
    </recommendedName>
</protein>
<feature type="chain" id="PRO_5045516020" description="Secreted protein" evidence="1">
    <location>
        <begin position="20"/>
        <end position="199"/>
    </location>
</feature>
<accession>A0ABR2KL04</accession>
<gene>
    <name evidence="2" type="ORF">M9Y10_028692</name>
</gene>
<name>A0ABR2KL04_9EUKA</name>
<keyword evidence="3" id="KW-1185">Reference proteome</keyword>
<evidence type="ECO:0000313" key="3">
    <source>
        <dbReference type="Proteomes" id="UP001470230"/>
    </source>
</evidence>
<reference evidence="2 3" key="1">
    <citation type="submission" date="2024-04" db="EMBL/GenBank/DDBJ databases">
        <title>Tritrichomonas musculus Genome.</title>
        <authorList>
            <person name="Alves-Ferreira E."/>
            <person name="Grigg M."/>
            <person name="Lorenzi H."/>
            <person name="Galac M."/>
        </authorList>
    </citation>
    <scope>NUCLEOTIDE SEQUENCE [LARGE SCALE GENOMIC DNA]</scope>
    <source>
        <strain evidence="2 3">EAF2021</strain>
    </source>
</reference>
<evidence type="ECO:0000313" key="2">
    <source>
        <dbReference type="EMBL" id="KAK8891483.1"/>
    </source>
</evidence>
<evidence type="ECO:0008006" key="4">
    <source>
        <dbReference type="Google" id="ProtNLM"/>
    </source>
</evidence>
<dbReference type="Proteomes" id="UP001470230">
    <property type="component" value="Unassembled WGS sequence"/>
</dbReference>
<evidence type="ECO:0000256" key="1">
    <source>
        <dbReference type="SAM" id="SignalP"/>
    </source>
</evidence>
<sequence>MFFLHLLFSLATSTDQLTGKCLRCMNNTQHFLNGQSRFDLSSYEICANANVCEGKSTIGTKEIARIAMKTAIRDTIAKIEAELNEKNGENNFDGTEEILNMFDSFYDLTTNMFEKALAEDDVKNLLKNVLKRVREVKPSNDLRETLSGKNVKKQPSLRGFSPAKRFWLWLGEVVLNNATLNNLFKTGFEKLFGVTVDAE</sequence>